<evidence type="ECO:0000313" key="21">
    <source>
        <dbReference type="Ensembl" id="ENSVURP00010029321.1"/>
    </source>
</evidence>
<dbReference type="PRINTS" id="PR00853">
    <property type="entry name" value="XPGRADSUPER"/>
</dbReference>
<dbReference type="SUPFAM" id="SSF88723">
    <property type="entry name" value="PIN domain-like"/>
    <property type="match status" value="1"/>
</dbReference>
<evidence type="ECO:0000256" key="5">
    <source>
        <dbReference type="ARBA" id="ARBA00022454"/>
    </source>
</evidence>
<dbReference type="STRING" id="29139.ENSVURP00010005209"/>
<feature type="compositionally biased region" description="Basic residues" evidence="17">
    <location>
        <begin position="1210"/>
        <end position="1226"/>
    </location>
</feature>
<dbReference type="PROSITE" id="PS00842">
    <property type="entry name" value="XPG_2"/>
    <property type="match status" value="1"/>
</dbReference>
<dbReference type="SMART" id="SM00485">
    <property type="entry name" value="XPGN"/>
    <property type="match status" value="1"/>
</dbReference>
<feature type="compositionally biased region" description="Basic and acidic residues" evidence="17">
    <location>
        <begin position="702"/>
        <end position="717"/>
    </location>
</feature>
<comment type="similarity">
    <text evidence="4">Belongs to the XPG/RAD2 endonuclease family. XPG subfamily.</text>
</comment>
<dbReference type="GO" id="GO:0005694">
    <property type="term" value="C:chromosome"/>
    <property type="evidence" value="ECO:0007669"/>
    <property type="project" value="UniProtKB-SubCell"/>
</dbReference>
<keyword evidence="10" id="KW-0378">Hydrolase</keyword>
<evidence type="ECO:0000256" key="4">
    <source>
        <dbReference type="ARBA" id="ARBA00005283"/>
    </source>
</evidence>
<dbReference type="PANTHER" id="PTHR16171:SF11">
    <property type="entry name" value="DNA EXCISION REPAIR PROTEIN ERCC-5"/>
    <property type="match status" value="1"/>
</dbReference>
<sequence>MGVQGLWKLLECSGRQINPETLEGKILAVDISIWLNQALKGVRDRHGNSIENAHLLTLFHRLCKLLFFRIRPIFVFDGEAPLLKKQTLAKRRQRKDLASSDSKKTTEKLLKTFLKRQAIKTALRGKRDEVLPSLTQVQREDDIYVLPSLQEEEKNSSEEEDEKEWQIRMSQKQALQEEFFRNPHAIDVESEDFSCLPPEIKHEILTDMKEFTKRRRTLFEAMPEESNDFSAYQLKGLLKKNNLNRHIENVQKEMNQQHSGEIQRQYENDGGFMKVVESRKVISEDTSHYILIKGSQAKKAEEMDTKSVLPSSSKMCGPHPFDAKSLSSFEELKTEKDTYTDAAAPPSPRTLLAIQAAMTESSSEEELENENEKQFSMKKTHTSTTVDEGSLSPRTLLAIQGVLDDDDDDDVKNDRKNSQNGVSEVKEILINRSKEEDEFLKVRENKGIQLATVSHSENMILAQGDECSIKNEHTSVPETHSSNIVLLGKDESVVIEEPSSLSHSANAVFRPSVKSVFKDEKELVLTTHSDSTVNIDIGKSGVEDRKDPKVTTQLTSIVFISEDKENPMIPELEKDIFISPNKCDSSVLVVSTDKEIQDKKNQRSEIETNSFQEVNVLESVNAPLIAGSHLSMAKTVASCKHSEHENSQKTLQDSEKNESLAQDLISATPETVALTKMDSEESESDGGFIEVGDESSSDELQADLHEVFKPLTEHGEESVTEEETTDTERKGAIGATENLLRDSLESVESAEQPEEEIEKETDDMINEWQDINLEELEALENNLLVEQNSLRAQKQQQERIAATVTGQMFLESQELLRLFGIPYIEAPMEAEAQCAILDLTDQTSGTITDDSDIWLFGARHVYKNFFSKDKFVEYYQYVDFHNQLGLDRSKLINLAYLLGSDYTEGIPTVGCVTAMEILNEFPGRGLEPLLKFSEWWNEAQKTKKIGPNPRDTKVKKKLRQLQLSPGFPNPAVAEAYLKPVVDDSKGAFLWGKPDLEKIREFCQRYFGWNRTKTDESLLPVLKQLNAHQTQLHIDSFFRLIQHEKQHVKGIKSQRLNRAVTCMLRKEKEEEAGEIEAATAAMEREFKSFEKTEDKNGKKNIENKLEKPQNLKRKVLSSANQENKCGGGGFVGEAYFSESFEVSLGEDSESTSSNKVKRGKPAKQSNTVSSGFQEITQHNPEKNEEGTSSSSDEDGKGTQIVMVTARSVFEKKKKGRQRNVRGKKRKT</sequence>
<evidence type="ECO:0000256" key="3">
    <source>
        <dbReference type="ARBA" id="ARBA00004286"/>
    </source>
</evidence>
<evidence type="ECO:0000256" key="9">
    <source>
        <dbReference type="ARBA" id="ARBA00022763"/>
    </source>
</evidence>
<organism evidence="20 22">
    <name type="scientific">Vombatus ursinus</name>
    <name type="common">Common wombat</name>
    <dbReference type="NCBI Taxonomy" id="29139"/>
    <lineage>
        <taxon>Eukaryota</taxon>
        <taxon>Metazoa</taxon>
        <taxon>Chordata</taxon>
        <taxon>Craniata</taxon>
        <taxon>Vertebrata</taxon>
        <taxon>Euteleostomi</taxon>
        <taxon>Mammalia</taxon>
        <taxon>Metatheria</taxon>
        <taxon>Diprotodontia</taxon>
        <taxon>Vombatidae</taxon>
        <taxon>Vombatus</taxon>
    </lineage>
</organism>
<dbReference type="FunFam" id="3.40.50.1010:FF:000023">
    <property type="entry name" value="DNA repair protein complementing XP-G cells"/>
    <property type="match status" value="1"/>
</dbReference>
<dbReference type="InterPro" id="IPR001044">
    <property type="entry name" value="XPG/Rad2_eukaryotes"/>
</dbReference>
<keyword evidence="22" id="KW-1185">Reference proteome</keyword>
<dbReference type="GeneID" id="114046196"/>
<dbReference type="GO" id="GO:0009411">
    <property type="term" value="P:response to UV"/>
    <property type="evidence" value="ECO:0007669"/>
    <property type="project" value="UniProtKB-ARBA"/>
</dbReference>
<evidence type="ECO:0000256" key="7">
    <source>
        <dbReference type="ARBA" id="ARBA00022723"/>
    </source>
</evidence>
<dbReference type="OMA" id="PNSMDFS"/>
<dbReference type="SMART" id="SM00279">
    <property type="entry name" value="HhH2"/>
    <property type="match status" value="1"/>
</dbReference>
<evidence type="ECO:0000259" key="19">
    <source>
        <dbReference type="SMART" id="SM00485"/>
    </source>
</evidence>
<evidence type="ECO:0000256" key="2">
    <source>
        <dbReference type="ARBA" id="ARBA00004123"/>
    </source>
</evidence>
<dbReference type="Proteomes" id="UP000314987">
    <property type="component" value="Unassembled WGS sequence"/>
</dbReference>
<feature type="compositionally biased region" description="Polar residues" evidence="17">
    <location>
        <begin position="1162"/>
        <end position="1177"/>
    </location>
</feature>
<protein>
    <recommendedName>
        <fullName evidence="16">DNA excision repair protein ERCC-5</fullName>
    </recommendedName>
</protein>
<evidence type="ECO:0000313" key="20">
    <source>
        <dbReference type="Ensembl" id="ENSVURP00010005209.1"/>
    </source>
</evidence>
<evidence type="ECO:0000256" key="17">
    <source>
        <dbReference type="SAM" id="MobiDB-lite"/>
    </source>
</evidence>
<dbReference type="AlphaFoldDB" id="A0A4X2JZS6"/>
<keyword evidence="7" id="KW-0479">Metal-binding</keyword>
<reference evidence="20" key="2">
    <citation type="submission" date="2025-05" db="UniProtKB">
        <authorList>
            <consortium name="Ensembl"/>
        </authorList>
    </citation>
    <scope>IDENTIFICATION</scope>
</reference>
<feature type="domain" description="XPG-I" evidence="18">
    <location>
        <begin position="817"/>
        <end position="886"/>
    </location>
</feature>
<dbReference type="GO" id="GO:0046872">
    <property type="term" value="F:metal ion binding"/>
    <property type="evidence" value="ECO:0007669"/>
    <property type="project" value="UniProtKB-KW"/>
</dbReference>
<dbReference type="GO" id="GO:0006289">
    <property type="term" value="P:nucleotide-excision repair"/>
    <property type="evidence" value="ECO:0007669"/>
    <property type="project" value="InterPro"/>
</dbReference>
<feature type="domain" description="XPG N-terminal" evidence="19">
    <location>
        <begin position="1"/>
        <end position="98"/>
    </location>
</feature>
<evidence type="ECO:0000256" key="12">
    <source>
        <dbReference type="ARBA" id="ARBA00023125"/>
    </source>
</evidence>
<feature type="region of interest" description="Disordered" evidence="17">
    <location>
        <begin position="1145"/>
        <end position="1226"/>
    </location>
</feature>
<dbReference type="RefSeq" id="XP_027722242.1">
    <property type="nucleotide sequence ID" value="XM_027866441.1"/>
</dbReference>
<evidence type="ECO:0000256" key="6">
    <source>
        <dbReference type="ARBA" id="ARBA00022722"/>
    </source>
</evidence>
<dbReference type="InterPro" id="IPR006086">
    <property type="entry name" value="XPG-I_dom"/>
</dbReference>
<dbReference type="Pfam" id="PF00752">
    <property type="entry name" value="XPG_N"/>
    <property type="match status" value="1"/>
</dbReference>
<dbReference type="GeneTree" id="ENSGT00510000048601"/>
<dbReference type="CDD" id="cd09868">
    <property type="entry name" value="PIN_XPG_RAD2"/>
    <property type="match status" value="2"/>
</dbReference>
<dbReference type="InterPro" id="IPR006084">
    <property type="entry name" value="XPG/Rad2"/>
</dbReference>
<keyword evidence="12" id="KW-0238">DNA-binding</keyword>
<name>A0A4X2JZS6_VOMUR</name>
<evidence type="ECO:0000256" key="15">
    <source>
        <dbReference type="ARBA" id="ARBA00065259"/>
    </source>
</evidence>
<keyword evidence="5" id="KW-0158">Chromosome</keyword>
<evidence type="ECO:0000256" key="1">
    <source>
        <dbReference type="ARBA" id="ARBA00001946"/>
    </source>
</evidence>
<feature type="region of interest" description="Disordered" evidence="17">
    <location>
        <begin position="638"/>
        <end position="659"/>
    </location>
</feature>
<feature type="region of interest" description="Disordered" evidence="17">
    <location>
        <begin position="677"/>
        <end position="739"/>
    </location>
</feature>
<feature type="compositionally biased region" description="Basic and acidic residues" evidence="17">
    <location>
        <begin position="640"/>
        <end position="658"/>
    </location>
</feature>
<comment type="subcellular location">
    <subcellularLocation>
        <location evidence="3">Chromosome</location>
    </subcellularLocation>
    <subcellularLocation>
        <location evidence="2">Nucleus</location>
    </subcellularLocation>
</comment>
<keyword evidence="6" id="KW-0540">Nuclease</keyword>
<dbReference type="GO" id="GO:0004520">
    <property type="term" value="F:DNA endonuclease activity"/>
    <property type="evidence" value="ECO:0007669"/>
    <property type="project" value="TreeGrafter"/>
</dbReference>
<dbReference type="NCBIfam" id="TIGR00600">
    <property type="entry name" value="rad2"/>
    <property type="match status" value="1"/>
</dbReference>
<dbReference type="FunFam" id="1.10.150.20:FF:000037">
    <property type="entry name" value="DNA repair protein complementing XP-G cells homolog"/>
    <property type="match status" value="1"/>
</dbReference>
<dbReference type="InterPro" id="IPR029060">
    <property type="entry name" value="PIN-like_dom_sf"/>
</dbReference>
<dbReference type="GO" id="GO:0003697">
    <property type="term" value="F:single-stranded DNA binding"/>
    <property type="evidence" value="ECO:0007669"/>
    <property type="project" value="InterPro"/>
</dbReference>
<accession>A0A4X2JZS6</accession>
<evidence type="ECO:0000256" key="8">
    <source>
        <dbReference type="ARBA" id="ARBA00022759"/>
    </source>
</evidence>
<evidence type="ECO:0000259" key="18">
    <source>
        <dbReference type="SMART" id="SM00484"/>
    </source>
</evidence>
<dbReference type="PROSITE" id="PS00841">
    <property type="entry name" value="XPG_1"/>
    <property type="match status" value="1"/>
</dbReference>
<reference evidence="22" key="1">
    <citation type="submission" date="2018-12" db="EMBL/GenBank/DDBJ databases">
        <authorList>
            <person name="Yazar S."/>
        </authorList>
    </citation>
    <scope>NUCLEOTIDE SEQUENCE [LARGE SCALE GENOMIC DNA]</scope>
</reference>
<dbReference type="Gene3D" id="1.10.150.20">
    <property type="entry name" value="5' to 3' exonuclease, C-terminal subdomain"/>
    <property type="match status" value="1"/>
</dbReference>
<keyword evidence="11" id="KW-0460">Magnesium</keyword>
<feature type="region of interest" description="Disordered" evidence="17">
    <location>
        <begin position="1087"/>
        <end position="1122"/>
    </location>
</feature>
<comment type="cofactor">
    <cofactor evidence="1">
        <name>Mg(2+)</name>
        <dbReference type="ChEBI" id="CHEBI:18420"/>
    </cofactor>
</comment>
<keyword evidence="13" id="KW-0234">DNA repair</keyword>
<dbReference type="SUPFAM" id="SSF47807">
    <property type="entry name" value="5' to 3' exonuclease, C-terminal subdomain"/>
    <property type="match status" value="1"/>
</dbReference>
<dbReference type="Ensembl" id="ENSVURT00010033404.1">
    <property type="protein sequence ID" value="ENSVURP00010029321.1"/>
    <property type="gene ID" value="ENSVURG00010022437.1"/>
</dbReference>
<feature type="compositionally biased region" description="Basic and acidic residues" evidence="17">
    <location>
        <begin position="1087"/>
        <end position="1108"/>
    </location>
</feature>
<evidence type="ECO:0000256" key="16">
    <source>
        <dbReference type="ARBA" id="ARBA00071999"/>
    </source>
</evidence>
<dbReference type="InterPro" id="IPR008918">
    <property type="entry name" value="HhH2"/>
</dbReference>
<feature type="region of interest" description="Disordered" evidence="17">
    <location>
        <begin position="357"/>
        <end position="393"/>
    </location>
</feature>
<feature type="compositionally biased region" description="Acidic residues" evidence="17">
    <location>
        <begin position="691"/>
        <end position="701"/>
    </location>
</feature>
<dbReference type="InterPro" id="IPR036279">
    <property type="entry name" value="5-3_exonuclease_C_sf"/>
</dbReference>
<evidence type="ECO:0000256" key="14">
    <source>
        <dbReference type="ARBA" id="ARBA00023242"/>
    </source>
</evidence>
<gene>
    <name evidence="20" type="primary">LOC114046196</name>
    <name evidence="21" type="synonym">LOC114046198</name>
</gene>
<evidence type="ECO:0000256" key="13">
    <source>
        <dbReference type="ARBA" id="ARBA00023204"/>
    </source>
</evidence>
<keyword evidence="9" id="KW-0227">DNA damage</keyword>
<dbReference type="Gene3D" id="3.40.50.1010">
    <property type="entry name" value="5'-nuclease"/>
    <property type="match status" value="2"/>
</dbReference>
<evidence type="ECO:0000313" key="22">
    <source>
        <dbReference type="Proteomes" id="UP000314987"/>
    </source>
</evidence>
<dbReference type="CDD" id="cd09904">
    <property type="entry name" value="H3TH_XPG"/>
    <property type="match status" value="1"/>
</dbReference>
<dbReference type="Ensembl" id="ENSVURT00010005899.1">
    <property type="protein sequence ID" value="ENSVURP00010005209.1"/>
    <property type="gene ID" value="ENSVURG00010004095.1"/>
</dbReference>
<dbReference type="OrthoDB" id="31113at2759"/>
<dbReference type="SMART" id="SM00484">
    <property type="entry name" value="XPGI"/>
    <property type="match status" value="1"/>
</dbReference>
<dbReference type="InterPro" id="IPR006085">
    <property type="entry name" value="XPG_DNA_repair_N"/>
</dbReference>
<dbReference type="Pfam" id="PF00867">
    <property type="entry name" value="XPG_I"/>
    <property type="match status" value="1"/>
</dbReference>
<dbReference type="FunFam" id="3.40.50.1010:FF:000022">
    <property type="entry name" value="DNA repair protein complementing XP-G cells homolog"/>
    <property type="match status" value="1"/>
</dbReference>
<dbReference type="GO" id="GO:0016788">
    <property type="term" value="F:hydrolase activity, acting on ester bonds"/>
    <property type="evidence" value="ECO:0007669"/>
    <property type="project" value="InterPro"/>
</dbReference>
<dbReference type="PANTHER" id="PTHR16171">
    <property type="entry name" value="DNA REPAIR PROTEIN COMPLEMENTING XP-G CELLS-RELATED"/>
    <property type="match status" value="1"/>
</dbReference>
<proteinExistence type="inferred from homology"/>
<keyword evidence="14" id="KW-0539">Nucleus</keyword>
<dbReference type="GO" id="GO:0005634">
    <property type="term" value="C:nucleus"/>
    <property type="evidence" value="ECO:0007669"/>
    <property type="project" value="UniProtKB-SubCell"/>
</dbReference>
<comment type="subunit">
    <text evidence="15">Monomer. Homodimer. Component of the homologous recombination repair (HR) complex composed of ERCC5/XPG, BRCA2, PALB2, DSS1 and RAD51. Within the complex, interacts with BRCA2 and PALB2. Interacts with RNA polymerase II. Interacts (via C-terminus) with ERCC6/CSB; the interaction stimulates ERCC6/CSB binding to the DNA repair bubble and ERCC6/CSB ATPase activity. May form a complex composed of RNA polymerase II, ERCC6/CSB and ERCC5/XPG which associates with the DNA repair bubble during transcription-coupled nucleotide excision repair. Interacts with BRCA1; the interaction promotes the release of BRCA1 from DNA. Interacts with PCNA. Interacts with NTHL1; the interaction stimulates NTHL1 activity and NTHL1 binding to its DNA substrate.</text>
</comment>
<keyword evidence="8" id="KW-0255">Endonuclease</keyword>
<dbReference type="PRINTS" id="PR00066">
    <property type="entry name" value="XRODRMPGMNTG"/>
</dbReference>
<evidence type="ECO:0000256" key="10">
    <source>
        <dbReference type="ARBA" id="ARBA00022801"/>
    </source>
</evidence>
<dbReference type="InterPro" id="IPR019974">
    <property type="entry name" value="XPG_CS"/>
</dbReference>
<evidence type="ECO:0000256" key="11">
    <source>
        <dbReference type="ARBA" id="ARBA00022842"/>
    </source>
</evidence>